<feature type="domain" description="Cytochrome c" evidence="5">
    <location>
        <begin position="73"/>
        <end position="161"/>
    </location>
</feature>
<dbReference type="InterPro" id="IPR051459">
    <property type="entry name" value="Cytochrome_c-type_DH"/>
</dbReference>
<dbReference type="Gene3D" id="1.10.760.10">
    <property type="entry name" value="Cytochrome c-like domain"/>
    <property type="match status" value="1"/>
</dbReference>
<sequence length="164" mass="17750">MLHPSRYADGGRGGEMTSTLSARLACACVLATGMSTALAQEGKHPDAEAVTRVCTGTITDECIVRNFKDTLEASVIRGRLAFQNYCVLCHGPEGRGDGRAAKLHTPRPFNLTTSTAPRYYIADMVRKGGEAMGRGKGMPPWGEQLTDEQVQDVLNFLFTLRASQ</sequence>
<evidence type="ECO:0000259" key="5">
    <source>
        <dbReference type="PROSITE" id="PS51007"/>
    </source>
</evidence>
<keyword evidence="2 4" id="KW-0479">Metal-binding</keyword>
<evidence type="ECO:0000313" key="6">
    <source>
        <dbReference type="EMBL" id="RFO97655.1"/>
    </source>
</evidence>
<dbReference type="GO" id="GO:0046872">
    <property type="term" value="F:metal ion binding"/>
    <property type="evidence" value="ECO:0007669"/>
    <property type="project" value="UniProtKB-KW"/>
</dbReference>
<dbReference type="PROSITE" id="PS51007">
    <property type="entry name" value="CYTC"/>
    <property type="match status" value="1"/>
</dbReference>
<evidence type="ECO:0000256" key="3">
    <source>
        <dbReference type="ARBA" id="ARBA00023004"/>
    </source>
</evidence>
<evidence type="ECO:0000256" key="4">
    <source>
        <dbReference type="PROSITE-ProRule" id="PRU00433"/>
    </source>
</evidence>
<proteinExistence type="predicted"/>
<dbReference type="InterPro" id="IPR009056">
    <property type="entry name" value="Cyt_c-like_dom"/>
</dbReference>
<evidence type="ECO:0000256" key="2">
    <source>
        <dbReference type="ARBA" id="ARBA00022723"/>
    </source>
</evidence>
<dbReference type="EMBL" id="QFZK01000003">
    <property type="protein sequence ID" value="RFO97655.1"/>
    <property type="molecule type" value="Genomic_DNA"/>
</dbReference>
<keyword evidence="7" id="KW-1185">Reference proteome</keyword>
<organism evidence="6 7">
    <name type="scientific">Rhodoferax lacus</name>
    <dbReference type="NCBI Taxonomy" id="2184758"/>
    <lineage>
        <taxon>Bacteria</taxon>
        <taxon>Pseudomonadati</taxon>
        <taxon>Pseudomonadota</taxon>
        <taxon>Betaproteobacteria</taxon>
        <taxon>Burkholderiales</taxon>
        <taxon>Comamonadaceae</taxon>
        <taxon>Rhodoferax</taxon>
    </lineage>
</organism>
<dbReference type="SUPFAM" id="SSF46626">
    <property type="entry name" value="Cytochrome c"/>
    <property type="match status" value="1"/>
</dbReference>
<gene>
    <name evidence="6" type="ORF">DIC66_07290</name>
</gene>
<keyword evidence="3 4" id="KW-0408">Iron</keyword>
<accession>A0A3E1RE60</accession>
<dbReference type="PANTHER" id="PTHR35008:SF4">
    <property type="entry name" value="BLL4482 PROTEIN"/>
    <property type="match status" value="1"/>
</dbReference>
<protein>
    <recommendedName>
        <fullName evidence="5">Cytochrome c domain-containing protein</fullName>
    </recommendedName>
</protein>
<dbReference type="GO" id="GO:0020037">
    <property type="term" value="F:heme binding"/>
    <property type="evidence" value="ECO:0007669"/>
    <property type="project" value="InterPro"/>
</dbReference>
<dbReference type="Proteomes" id="UP000260665">
    <property type="component" value="Unassembled WGS sequence"/>
</dbReference>
<dbReference type="AlphaFoldDB" id="A0A3E1RE60"/>
<evidence type="ECO:0000313" key="7">
    <source>
        <dbReference type="Proteomes" id="UP000260665"/>
    </source>
</evidence>
<keyword evidence="1 4" id="KW-0349">Heme</keyword>
<reference evidence="6 7" key="1">
    <citation type="submission" date="2018-05" db="EMBL/GenBank/DDBJ databases">
        <title>Rhodoferax soyangensis sp.nov., isolated from an oligotrophic freshwater lake.</title>
        <authorList>
            <person name="Park M."/>
        </authorList>
    </citation>
    <scope>NUCLEOTIDE SEQUENCE [LARGE SCALE GENOMIC DNA]</scope>
    <source>
        <strain evidence="6 7">IMCC26218</strain>
    </source>
</reference>
<dbReference type="Pfam" id="PF13442">
    <property type="entry name" value="Cytochrome_CBB3"/>
    <property type="match status" value="1"/>
</dbReference>
<dbReference type="PANTHER" id="PTHR35008">
    <property type="entry name" value="BLL4482 PROTEIN-RELATED"/>
    <property type="match status" value="1"/>
</dbReference>
<dbReference type="InterPro" id="IPR036909">
    <property type="entry name" value="Cyt_c-like_dom_sf"/>
</dbReference>
<dbReference type="GO" id="GO:0009055">
    <property type="term" value="F:electron transfer activity"/>
    <property type="evidence" value="ECO:0007669"/>
    <property type="project" value="InterPro"/>
</dbReference>
<evidence type="ECO:0000256" key="1">
    <source>
        <dbReference type="ARBA" id="ARBA00022617"/>
    </source>
</evidence>
<name>A0A3E1RE60_9BURK</name>
<comment type="caution">
    <text evidence="6">The sequence shown here is derived from an EMBL/GenBank/DDBJ whole genome shotgun (WGS) entry which is preliminary data.</text>
</comment>